<evidence type="ECO:0000313" key="9">
    <source>
        <dbReference type="Proteomes" id="UP000316079"/>
    </source>
</evidence>
<feature type="compositionally biased region" description="Basic residues" evidence="7">
    <location>
        <begin position="1036"/>
        <end position="1046"/>
    </location>
</feature>
<evidence type="ECO:0000256" key="6">
    <source>
        <dbReference type="SAM" id="Coils"/>
    </source>
</evidence>
<keyword evidence="4" id="KW-0862">Zinc</keyword>
<dbReference type="SUPFAM" id="SSF57997">
    <property type="entry name" value="Tropomyosin"/>
    <property type="match status" value="1"/>
</dbReference>
<evidence type="ECO:0000256" key="1">
    <source>
        <dbReference type="ARBA" id="ARBA00004123"/>
    </source>
</evidence>
<dbReference type="GO" id="GO:0005634">
    <property type="term" value="C:nucleus"/>
    <property type="evidence" value="ECO:0007669"/>
    <property type="project" value="UniProtKB-SubCell"/>
</dbReference>
<evidence type="ECO:0000256" key="3">
    <source>
        <dbReference type="ARBA" id="ARBA00022771"/>
    </source>
</evidence>
<gene>
    <name evidence="8" type="ORF">DNTS_033193</name>
</gene>
<evidence type="ECO:0000256" key="4">
    <source>
        <dbReference type="ARBA" id="ARBA00022833"/>
    </source>
</evidence>
<evidence type="ECO:0000256" key="2">
    <source>
        <dbReference type="ARBA" id="ARBA00022723"/>
    </source>
</evidence>
<feature type="compositionally biased region" description="Low complexity" evidence="7">
    <location>
        <begin position="976"/>
        <end position="987"/>
    </location>
</feature>
<feature type="region of interest" description="Disordered" evidence="7">
    <location>
        <begin position="1034"/>
        <end position="1059"/>
    </location>
</feature>
<protein>
    <submittedName>
        <fullName evidence="8">Uncharacterized protein</fullName>
    </submittedName>
</protein>
<dbReference type="GO" id="GO:0046983">
    <property type="term" value="F:protein dimerization activity"/>
    <property type="evidence" value="ECO:0007669"/>
    <property type="project" value="InterPro"/>
</dbReference>
<dbReference type="OrthoDB" id="10057873at2759"/>
<comment type="subcellular location">
    <subcellularLocation>
        <location evidence="1">Nucleus</location>
    </subcellularLocation>
</comment>
<dbReference type="SUPFAM" id="SSF53098">
    <property type="entry name" value="Ribonuclease H-like"/>
    <property type="match status" value="1"/>
</dbReference>
<dbReference type="Proteomes" id="UP000316079">
    <property type="component" value="Unassembled WGS sequence"/>
</dbReference>
<keyword evidence="2" id="KW-0479">Metal-binding</keyword>
<dbReference type="STRING" id="623744.A0A553NKW6"/>
<organism evidence="8 9">
    <name type="scientific">Danionella cerebrum</name>
    <dbReference type="NCBI Taxonomy" id="2873325"/>
    <lineage>
        <taxon>Eukaryota</taxon>
        <taxon>Metazoa</taxon>
        <taxon>Chordata</taxon>
        <taxon>Craniata</taxon>
        <taxon>Vertebrata</taxon>
        <taxon>Euteleostomi</taxon>
        <taxon>Actinopterygii</taxon>
        <taxon>Neopterygii</taxon>
        <taxon>Teleostei</taxon>
        <taxon>Ostariophysi</taxon>
        <taxon>Cypriniformes</taxon>
        <taxon>Danionidae</taxon>
        <taxon>Danioninae</taxon>
        <taxon>Danionella</taxon>
    </lineage>
</organism>
<dbReference type="Pfam" id="PF10174">
    <property type="entry name" value="Cast"/>
    <property type="match status" value="2"/>
</dbReference>
<keyword evidence="3" id="KW-0863">Zinc-finger</keyword>
<feature type="region of interest" description="Disordered" evidence="7">
    <location>
        <begin position="1103"/>
        <end position="1129"/>
    </location>
</feature>
<feature type="region of interest" description="Disordered" evidence="7">
    <location>
        <begin position="971"/>
        <end position="992"/>
    </location>
</feature>
<proteinExistence type="predicted"/>
<keyword evidence="9" id="KW-1185">Reference proteome</keyword>
<feature type="coiled-coil region" evidence="6">
    <location>
        <begin position="58"/>
        <end position="141"/>
    </location>
</feature>
<name>A0A553NKW6_9TELE</name>
<keyword evidence="6" id="KW-0175">Coiled coil</keyword>
<feature type="coiled-coil region" evidence="6">
    <location>
        <begin position="798"/>
        <end position="825"/>
    </location>
</feature>
<keyword evidence="5" id="KW-0539">Nucleus</keyword>
<dbReference type="AlphaFoldDB" id="A0A553NKW6"/>
<feature type="region of interest" description="Disordered" evidence="7">
    <location>
        <begin position="883"/>
        <end position="904"/>
    </location>
</feature>
<dbReference type="InterPro" id="IPR052035">
    <property type="entry name" value="ZnF_BED_domain_contain"/>
</dbReference>
<dbReference type="InterPro" id="IPR019323">
    <property type="entry name" value="ELKS/CAST"/>
</dbReference>
<dbReference type="PANTHER" id="PTHR46481">
    <property type="entry name" value="ZINC FINGER BED DOMAIN-CONTAINING PROTEIN 4"/>
    <property type="match status" value="1"/>
</dbReference>
<dbReference type="InterPro" id="IPR012337">
    <property type="entry name" value="RNaseH-like_sf"/>
</dbReference>
<feature type="compositionally biased region" description="Basic and acidic residues" evidence="7">
    <location>
        <begin position="1103"/>
        <end position="1118"/>
    </location>
</feature>
<comment type="caution">
    <text evidence="8">The sequence shown here is derived from an EMBL/GenBank/DDBJ whole genome shotgun (WGS) entry which is preliminary data.</text>
</comment>
<accession>A0A553NKW6</accession>
<reference evidence="8 9" key="1">
    <citation type="journal article" date="2019" name="Sci. Data">
        <title>Hybrid genome assembly and annotation of Danionella translucida.</title>
        <authorList>
            <person name="Kadobianskyi M."/>
            <person name="Schulze L."/>
            <person name="Schuelke M."/>
            <person name="Judkewitz B."/>
        </authorList>
    </citation>
    <scope>NUCLEOTIDE SEQUENCE [LARGE SCALE GENOMIC DNA]</scope>
    <source>
        <strain evidence="8 9">Bolton</strain>
    </source>
</reference>
<evidence type="ECO:0000256" key="7">
    <source>
        <dbReference type="SAM" id="MobiDB-lite"/>
    </source>
</evidence>
<feature type="compositionally biased region" description="Low complexity" evidence="7">
    <location>
        <begin position="883"/>
        <end position="894"/>
    </location>
</feature>
<evidence type="ECO:0000313" key="8">
    <source>
        <dbReference type="EMBL" id="TRY66068.1"/>
    </source>
</evidence>
<sequence length="1129" mass="128729">MTSRLHPCFYRVPPQELHRRNSVIDATQTKVLNTVISVKRATPALCYEPDFIWKDTKISALERNIRDLEDEIQTMKSNGLIQTERGGEEFRQMDVYKNHSKFMKSKIELLKQELLKKESELMALQTQLDSLTNQNADNKRHVQVLKDTLATKEHGVGVLQTEVESLRVRLEERESFLLKKSQQIQDLIEEKATLSSEICDLKDMLEVKEKKIGILQKKVLFKIKEYKRLQQPADATQPSITGFIRPGQAQQAVQLYDANSPRQQEIHNAIIKDLLIGCTLPLSIVENEHFRHFLKVMDNKYTPIARKTITEKHIPLLVEHVKDSIKRKFETQSSVSITADIWSDRTMRSFFGVTAHGINQTENQLESFLLDCRRFCGRHSGDNIAMAFDEIIDEYNIASKVSYIITDNAANMKCAFKVKLPQEEQHTDGSDAEDGNLDDESLWEDVSWEEETVLVRTRQRLACFAHSLQLVVHDGMKEAKSFSSSLAKMSKFTSLLHTSTQFKERFEAAFGSDRSIPAATSTRWNSTFKQLQALTALDHRALTQICSSDFQNVLFSVREWNQLKDLGFVLSPFAEATDLTEGEKMVTISMVVPTVLDLNTHLLQLVESRSHCRPLATALRQSLLKRFSGIFVRTKMVEQNGKEDQFNQNVYFLATMLDPQFGLNWVDLDVTNHEDPVSVKKLGDDLKRSLIDTLTTEVEAAADGDILNSGVNSDADAATNSPPGKCPRLLARYRAHKHLSHTAKDTCISSQIHKYFDAIQEADTNTCLEFWSANRERFPELHSLAVKVLSIPASSAPWENLQQQLRDREQQLENLGDRVTSLQVDSSNTNTALITLEEVLSQKACVSLWVPKASERLQILQRETSHPRDEDLEKSNAELKQKIQQLQRQLAEQKPGPGEKAPNMRLQMEDLMLALDTSRAELERMKQQLSETQKSLSERDEELIRARAQQILQPQNEPSGEDTMNARREPERFTAQNKQSPNSSPSQMTPRLQQEGCGIYRNMGSSHGCVSSSVPQAQNRMKHVLEDEYDQIHSQYSHHRSHHGRQRQLPSPPTEQQHTVTDEGNILLSYLSCTIRSSQRGSSVQFTLSECKTMMRMEYGLDKPEAPRVLEGDTGEHRVQRKPWSNSEI</sequence>
<dbReference type="PANTHER" id="PTHR46481:SF10">
    <property type="entry name" value="ZINC FINGER BED DOMAIN-CONTAINING PROTEIN 39"/>
    <property type="match status" value="1"/>
</dbReference>
<dbReference type="GO" id="GO:0008270">
    <property type="term" value="F:zinc ion binding"/>
    <property type="evidence" value="ECO:0007669"/>
    <property type="project" value="UniProtKB-KW"/>
</dbReference>
<dbReference type="EMBL" id="SRMA01026868">
    <property type="protein sequence ID" value="TRY66068.1"/>
    <property type="molecule type" value="Genomic_DNA"/>
</dbReference>
<evidence type="ECO:0000256" key="5">
    <source>
        <dbReference type="ARBA" id="ARBA00023242"/>
    </source>
</evidence>